<dbReference type="PROSITE" id="PS50968">
    <property type="entry name" value="BIOTINYL_LIPOYL"/>
    <property type="match status" value="1"/>
</dbReference>
<keyword evidence="6" id="KW-0450">Lipoyl</keyword>
<protein>
    <recommendedName>
        <fullName evidence="5 11">Pyruvate dehydrogenase E1 component subunit beta</fullName>
        <ecNumber evidence="4 11">1.2.4.1</ecNumber>
    </recommendedName>
</protein>
<comment type="function">
    <text evidence="11">The pyruvate dehydrogenase complex catalyzes the overall conversion of pyruvate to acetyl-CoA and CO2.</text>
</comment>
<dbReference type="FunFam" id="2.40.50.100:FF:000010">
    <property type="entry name" value="Acetyltransferase component of pyruvate dehydrogenase complex"/>
    <property type="match status" value="1"/>
</dbReference>
<keyword evidence="9 11" id="KW-0670">Pyruvate</keyword>
<comment type="function">
    <text evidence="10">The pyruvate dehydrogenase complex catalyzes the overall conversion of pyruvate to acetyl-CoA and CO(2). It contains multiple copies of three enzymatic components: pyruvate dehydrogenase (E1), dihydrolipoamide acetyltransferase (E2) and lipoamide dehydrogenase (E3).</text>
</comment>
<dbReference type="PROSITE" id="PS00189">
    <property type="entry name" value="LIPOYL"/>
    <property type="match status" value="1"/>
</dbReference>
<evidence type="ECO:0000256" key="8">
    <source>
        <dbReference type="ARBA" id="ARBA00023052"/>
    </source>
</evidence>
<dbReference type="SUPFAM" id="SSF52922">
    <property type="entry name" value="TK C-terminal domain-like"/>
    <property type="match status" value="1"/>
</dbReference>
<dbReference type="PATRIC" id="fig|1337887.3.peg.5069"/>
<dbReference type="Pfam" id="PF02780">
    <property type="entry name" value="Transketolase_C"/>
    <property type="match status" value="1"/>
</dbReference>
<comment type="catalytic activity">
    <reaction evidence="11">
        <text>N(6)-[(R)-lipoyl]-L-lysyl-[protein] + pyruvate + H(+) = N(6)-[(R)-S(8)-acetyldihydrolipoyl]-L-lysyl-[protein] + CO2</text>
        <dbReference type="Rhea" id="RHEA:19189"/>
        <dbReference type="Rhea" id="RHEA-COMP:10474"/>
        <dbReference type="Rhea" id="RHEA-COMP:10478"/>
        <dbReference type="ChEBI" id="CHEBI:15361"/>
        <dbReference type="ChEBI" id="CHEBI:15378"/>
        <dbReference type="ChEBI" id="CHEBI:16526"/>
        <dbReference type="ChEBI" id="CHEBI:83099"/>
        <dbReference type="ChEBI" id="CHEBI:83111"/>
        <dbReference type="EC" id="1.2.4.1"/>
    </reaction>
</comment>
<dbReference type="InterPro" id="IPR011053">
    <property type="entry name" value="Single_hybrid_motif"/>
</dbReference>
<feature type="compositionally biased region" description="Low complexity" evidence="12">
    <location>
        <begin position="116"/>
        <end position="129"/>
    </location>
</feature>
<dbReference type="CDD" id="cd07036">
    <property type="entry name" value="TPP_PYR_E1-PDHc-beta_like"/>
    <property type="match status" value="1"/>
</dbReference>
<dbReference type="Pfam" id="PF02779">
    <property type="entry name" value="Transket_pyr"/>
    <property type="match status" value="1"/>
</dbReference>
<gene>
    <name evidence="14" type="ORF">Q644_08155</name>
</gene>
<evidence type="ECO:0000256" key="4">
    <source>
        <dbReference type="ARBA" id="ARBA00012281"/>
    </source>
</evidence>
<evidence type="ECO:0000256" key="3">
    <source>
        <dbReference type="ARBA" id="ARBA00011870"/>
    </source>
</evidence>
<evidence type="ECO:0000256" key="12">
    <source>
        <dbReference type="SAM" id="MobiDB-lite"/>
    </source>
</evidence>
<evidence type="ECO:0000256" key="9">
    <source>
        <dbReference type="ARBA" id="ARBA00023317"/>
    </source>
</evidence>
<dbReference type="SUPFAM" id="SSF52518">
    <property type="entry name" value="Thiamin diphosphate-binding fold (THDP-binding)"/>
    <property type="match status" value="1"/>
</dbReference>
<dbReference type="InterPro" id="IPR005475">
    <property type="entry name" value="Transketolase-like_Pyr-bd"/>
</dbReference>
<evidence type="ECO:0000256" key="1">
    <source>
        <dbReference type="ARBA" id="ARBA00001938"/>
    </source>
</evidence>
<dbReference type="Gene3D" id="3.40.50.970">
    <property type="match status" value="1"/>
</dbReference>
<feature type="compositionally biased region" description="Basic and acidic residues" evidence="12">
    <location>
        <begin position="97"/>
        <end position="115"/>
    </location>
</feature>
<dbReference type="CDD" id="cd06849">
    <property type="entry name" value="lipoyl_domain"/>
    <property type="match status" value="1"/>
</dbReference>
<feature type="region of interest" description="Disordered" evidence="12">
    <location>
        <begin position="87"/>
        <end position="137"/>
    </location>
</feature>
<sequence length="466" mass="49621">MPVEILMPALSPPTMEEGKLSKWLKKEGDKVTSGDVIAEIETDKATMEVEAVDEGTIGKILVDEGTEGVKVNTPIAVLLGDGESASDIGAAPAAKAEAPKAEAKEEPKAEEKKADAVPAAPKAPALEVASDPDIPAGTEMVSTTVREALRDAMAEEMRRDPNVFVMGEEVAEYQGAYKVTQGLLDEFGPKRVVDTPITEHGFAGVGVGAAFAGLRPIVEFMTFNFAMQAIDQIVNSAAKTLYMSGGQMGAPMVFRGPSGAAARVAAQHSQCYAAWYSHIPGLKVVMPYTAADAKGLLKAAIRDPNPVIFLENEILYGHHFDVPKLDDFVLPIGKARIHKQGKDATIVSFGIGMTYAVKAAEELAEQGIDVEIIDLRTIRPMDIPTVIESVKKTGRLVTVEEGFPQSSVGTEIATRVMQQAFDYLDAPILTIAGKDVPMPYAANLEKLALPTVAEVVEAVKSVTYTA</sequence>
<name>U4V4E5_9HYPH</name>
<evidence type="ECO:0000256" key="5">
    <source>
        <dbReference type="ARBA" id="ARBA00016138"/>
    </source>
</evidence>
<dbReference type="PANTHER" id="PTHR11624:SF96">
    <property type="entry name" value="PYRUVATE DEHYDROGENASE E1 COMPONENT SUBUNIT BETA, MITOCHONDRIAL"/>
    <property type="match status" value="1"/>
</dbReference>
<dbReference type="InterPro" id="IPR000089">
    <property type="entry name" value="Biotin_lipoyl"/>
</dbReference>
<dbReference type="FunFam" id="3.40.50.970:FF:000001">
    <property type="entry name" value="Pyruvate dehydrogenase E1 beta subunit"/>
    <property type="match status" value="1"/>
</dbReference>
<dbReference type="EMBL" id="ASXJ01000351">
    <property type="protein sequence ID" value="ERL99912.1"/>
    <property type="molecule type" value="Genomic_DNA"/>
</dbReference>
<dbReference type="SMART" id="SM00861">
    <property type="entry name" value="Transket_pyr"/>
    <property type="match status" value="1"/>
</dbReference>
<evidence type="ECO:0000313" key="14">
    <source>
        <dbReference type="EMBL" id="ERL99912.1"/>
    </source>
</evidence>
<dbReference type="GO" id="GO:0006086">
    <property type="term" value="P:pyruvate decarboxylation to acetyl-CoA"/>
    <property type="evidence" value="ECO:0007669"/>
    <property type="project" value="InterPro"/>
</dbReference>
<dbReference type="InterPro" id="IPR029061">
    <property type="entry name" value="THDP-binding"/>
</dbReference>
<evidence type="ECO:0000256" key="7">
    <source>
        <dbReference type="ARBA" id="ARBA00023002"/>
    </source>
</evidence>
<dbReference type="NCBIfam" id="NF008854">
    <property type="entry name" value="PRK11892.1"/>
    <property type="match status" value="1"/>
</dbReference>
<dbReference type="InterPro" id="IPR033248">
    <property type="entry name" value="Transketolase_C"/>
</dbReference>
<evidence type="ECO:0000256" key="6">
    <source>
        <dbReference type="ARBA" id="ARBA00022823"/>
    </source>
</evidence>
<evidence type="ECO:0000259" key="13">
    <source>
        <dbReference type="PROSITE" id="PS50968"/>
    </source>
</evidence>
<dbReference type="AlphaFoldDB" id="U4V4E5"/>
<dbReference type="EC" id="1.2.4.1" evidence="4 11"/>
<organism evidence="14 15">
    <name type="scientific">Brucella intermedia 229E</name>
    <dbReference type="NCBI Taxonomy" id="1337887"/>
    <lineage>
        <taxon>Bacteria</taxon>
        <taxon>Pseudomonadati</taxon>
        <taxon>Pseudomonadota</taxon>
        <taxon>Alphaproteobacteria</taxon>
        <taxon>Hyphomicrobiales</taxon>
        <taxon>Brucellaceae</taxon>
        <taxon>Brucella/Ochrobactrum group</taxon>
        <taxon>Brucella</taxon>
    </lineage>
</organism>
<dbReference type="Gene3D" id="2.40.50.100">
    <property type="match status" value="1"/>
</dbReference>
<dbReference type="GO" id="GO:0004739">
    <property type="term" value="F:pyruvate dehydrogenase (acetyl-transferring) activity"/>
    <property type="evidence" value="ECO:0007669"/>
    <property type="project" value="UniProtKB-UniRule"/>
</dbReference>
<accession>U4V4E5</accession>
<evidence type="ECO:0000256" key="2">
    <source>
        <dbReference type="ARBA" id="ARBA00001964"/>
    </source>
</evidence>
<dbReference type="InterPro" id="IPR027110">
    <property type="entry name" value="PDHB_mito-type"/>
</dbReference>
<dbReference type="InterPro" id="IPR009014">
    <property type="entry name" value="Transketo_C/PFOR_II"/>
</dbReference>
<comment type="subunit">
    <text evidence="3">Heterodimer of an alpha and a beta chain.</text>
</comment>
<comment type="caution">
    <text evidence="14">The sequence shown here is derived from an EMBL/GenBank/DDBJ whole genome shotgun (WGS) entry which is preliminary data.</text>
</comment>
<comment type="cofactor">
    <cofactor evidence="1">
        <name>(R)-lipoate</name>
        <dbReference type="ChEBI" id="CHEBI:83088"/>
    </cofactor>
</comment>
<reference evidence="14 15" key="1">
    <citation type="journal article" date="2014" name="FEMS Microbiol. Lett.">
        <title>Genome sequencing analysis reveals virulence-related gene content of Ochrobactrum intermedium strain 229E, a urease-positive strain isolated from the human gastric niche.</title>
        <authorList>
            <person name="Kulkarni G.J."/>
            <person name="Shetty S."/>
            <person name="Dharne M.S."/>
            <person name="Shouche Y.S."/>
        </authorList>
    </citation>
    <scope>NUCLEOTIDE SEQUENCE [LARGE SCALE GENOMIC DNA]</scope>
    <source>
        <strain evidence="14 15">229E</strain>
    </source>
</reference>
<keyword evidence="8 11" id="KW-0786">Thiamine pyrophosphate</keyword>
<dbReference type="InterPro" id="IPR003016">
    <property type="entry name" value="2-oxoA_DH_lipoyl-BS"/>
</dbReference>
<evidence type="ECO:0000256" key="10">
    <source>
        <dbReference type="ARBA" id="ARBA00025211"/>
    </source>
</evidence>
<dbReference type="NCBIfam" id="NF006667">
    <property type="entry name" value="PRK09212.1"/>
    <property type="match status" value="1"/>
</dbReference>
<dbReference type="SUPFAM" id="SSF51230">
    <property type="entry name" value="Single hybrid motif"/>
    <property type="match status" value="1"/>
</dbReference>
<keyword evidence="7 11" id="KW-0560">Oxidoreductase</keyword>
<dbReference type="PANTHER" id="PTHR11624">
    <property type="entry name" value="DEHYDROGENASE RELATED"/>
    <property type="match status" value="1"/>
</dbReference>
<dbReference type="Proteomes" id="UP000016842">
    <property type="component" value="Unassembled WGS sequence"/>
</dbReference>
<dbReference type="FunFam" id="3.40.50.920:FF:000001">
    <property type="entry name" value="Pyruvate dehydrogenase E1 beta subunit"/>
    <property type="match status" value="1"/>
</dbReference>
<dbReference type="Pfam" id="PF00364">
    <property type="entry name" value="Biotin_lipoyl"/>
    <property type="match status" value="1"/>
</dbReference>
<dbReference type="Gene3D" id="3.40.50.920">
    <property type="match status" value="1"/>
</dbReference>
<feature type="domain" description="Lipoyl-binding" evidence="13">
    <location>
        <begin position="2"/>
        <end position="79"/>
    </location>
</feature>
<proteinExistence type="predicted"/>
<evidence type="ECO:0000256" key="11">
    <source>
        <dbReference type="RuleBase" id="RU364074"/>
    </source>
</evidence>
<comment type="cofactor">
    <cofactor evidence="2 11">
        <name>thiamine diphosphate</name>
        <dbReference type="ChEBI" id="CHEBI:58937"/>
    </cofactor>
</comment>
<evidence type="ECO:0000313" key="15">
    <source>
        <dbReference type="Proteomes" id="UP000016842"/>
    </source>
</evidence>